<keyword evidence="3" id="KW-1185">Reference proteome</keyword>
<dbReference type="RefSeq" id="XP_033389332.1">
    <property type="nucleotide sequence ID" value="XM_033526517.1"/>
</dbReference>
<keyword evidence="1" id="KW-0472">Membrane</keyword>
<dbReference type="AlphaFoldDB" id="A0A6A5Y6Z7"/>
<keyword evidence="1" id="KW-1133">Transmembrane helix</keyword>
<dbReference type="GeneID" id="54283914"/>
<feature type="transmembrane region" description="Helical" evidence="1">
    <location>
        <begin position="192"/>
        <end position="214"/>
    </location>
</feature>
<proteinExistence type="predicted"/>
<reference evidence="2" key="1">
    <citation type="journal article" date="2020" name="Stud. Mycol.">
        <title>101 Dothideomycetes genomes: a test case for predicting lifestyles and emergence of pathogens.</title>
        <authorList>
            <person name="Haridas S."/>
            <person name="Albert R."/>
            <person name="Binder M."/>
            <person name="Bloem J."/>
            <person name="Labutti K."/>
            <person name="Salamov A."/>
            <person name="Andreopoulos B."/>
            <person name="Baker S."/>
            <person name="Barry K."/>
            <person name="Bills G."/>
            <person name="Bluhm B."/>
            <person name="Cannon C."/>
            <person name="Castanera R."/>
            <person name="Culley D."/>
            <person name="Daum C."/>
            <person name="Ezra D."/>
            <person name="Gonzalez J."/>
            <person name="Henrissat B."/>
            <person name="Kuo A."/>
            <person name="Liang C."/>
            <person name="Lipzen A."/>
            <person name="Lutzoni F."/>
            <person name="Magnuson J."/>
            <person name="Mondo S."/>
            <person name="Nolan M."/>
            <person name="Ohm R."/>
            <person name="Pangilinan J."/>
            <person name="Park H.-J."/>
            <person name="Ramirez L."/>
            <person name="Alfaro M."/>
            <person name="Sun H."/>
            <person name="Tritt A."/>
            <person name="Yoshinaga Y."/>
            <person name="Zwiers L.-H."/>
            <person name="Turgeon B."/>
            <person name="Goodwin S."/>
            <person name="Spatafora J."/>
            <person name="Crous P."/>
            <person name="Grigoriev I."/>
        </authorList>
    </citation>
    <scope>NUCLEOTIDE SEQUENCE</scope>
    <source>
        <strain evidence="2">CBS 175.79</strain>
    </source>
</reference>
<name>A0A6A5Y6Z7_9PLEO</name>
<sequence>MTFGGISGPYNADYYTCTLRNASVITNVTFVNGVQTLQANAIHDLEFVTDGVDGEIAWGSTSDDADHALSNYRSFFMSLHTLLDGLVTSAELRQPGPHLFTEQHVMKWETRLDQTVLGAASDFSKVNAAWKLGGAEADLVAQDKSLITLIEEISLNASWSLMSMPRFCKKVPALANSTLWVNKYTYEPQNLFIAYSCSIIASLVTVLTGVFALYTQTSSHDKHFSSISRTMQSPELTTLFIVRSPSNAKKIAATNIKLIEHREDGAEIFRIEGEKAPSGRT</sequence>
<accession>A0A6A5Y6Z7</accession>
<evidence type="ECO:0000313" key="2">
    <source>
        <dbReference type="EMBL" id="KAF2020993.1"/>
    </source>
</evidence>
<dbReference type="EMBL" id="ML978066">
    <property type="protein sequence ID" value="KAF2020993.1"/>
    <property type="molecule type" value="Genomic_DNA"/>
</dbReference>
<evidence type="ECO:0000256" key="1">
    <source>
        <dbReference type="SAM" id="Phobius"/>
    </source>
</evidence>
<evidence type="ECO:0000313" key="3">
    <source>
        <dbReference type="Proteomes" id="UP000799778"/>
    </source>
</evidence>
<dbReference type="OrthoDB" id="5322539at2759"/>
<organism evidence="2 3">
    <name type="scientific">Aaosphaeria arxii CBS 175.79</name>
    <dbReference type="NCBI Taxonomy" id="1450172"/>
    <lineage>
        <taxon>Eukaryota</taxon>
        <taxon>Fungi</taxon>
        <taxon>Dikarya</taxon>
        <taxon>Ascomycota</taxon>
        <taxon>Pezizomycotina</taxon>
        <taxon>Dothideomycetes</taxon>
        <taxon>Pleosporomycetidae</taxon>
        <taxon>Pleosporales</taxon>
        <taxon>Pleosporales incertae sedis</taxon>
        <taxon>Aaosphaeria</taxon>
    </lineage>
</organism>
<gene>
    <name evidence="2" type="ORF">BU24DRAFT_416675</name>
</gene>
<keyword evidence="1" id="KW-0812">Transmembrane</keyword>
<protein>
    <submittedName>
        <fullName evidence="2">Uncharacterized protein</fullName>
    </submittedName>
</protein>
<dbReference type="Proteomes" id="UP000799778">
    <property type="component" value="Unassembled WGS sequence"/>
</dbReference>